<evidence type="ECO:0000313" key="10">
    <source>
        <dbReference type="Proteomes" id="UP000828924"/>
    </source>
</evidence>
<proteinExistence type="predicted"/>
<protein>
    <submittedName>
        <fullName evidence="9">Glycoside hydrolase family 75 protein</fullName>
    </submittedName>
</protein>
<evidence type="ECO:0000256" key="8">
    <source>
        <dbReference type="SAM" id="SignalP"/>
    </source>
</evidence>
<dbReference type="PANTHER" id="PTHR42061">
    <property type="entry name" value="ENDO-CHITOSANASE"/>
    <property type="match status" value="1"/>
</dbReference>
<organism evidence="9 10">
    <name type="scientific">Streptomyces formicae</name>
    <dbReference type="NCBI Taxonomy" id="1616117"/>
    <lineage>
        <taxon>Bacteria</taxon>
        <taxon>Bacillati</taxon>
        <taxon>Actinomycetota</taxon>
        <taxon>Actinomycetes</taxon>
        <taxon>Kitasatosporales</taxon>
        <taxon>Streptomycetaceae</taxon>
        <taxon>Streptomyces</taxon>
    </lineage>
</organism>
<dbReference type="InterPro" id="IPR009939">
    <property type="entry name" value="Chitosanase_fungal"/>
</dbReference>
<feature type="chain" id="PRO_5046053579" evidence="8">
    <location>
        <begin position="34"/>
        <end position="231"/>
    </location>
</feature>
<feature type="signal peptide" evidence="8">
    <location>
        <begin position="1"/>
        <end position="33"/>
    </location>
</feature>
<keyword evidence="4 9" id="KW-0378">Hydrolase</keyword>
<keyword evidence="7" id="KW-0624">Polysaccharide degradation</keyword>
<comment type="subcellular location">
    <subcellularLocation>
        <location evidence="1">Secreted</location>
    </subcellularLocation>
</comment>
<dbReference type="PANTHER" id="PTHR42061:SF6">
    <property type="entry name" value="ENDO-CHITOSANASE"/>
    <property type="match status" value="1"/>
</dbReference>
<keyword evidence="6" id="KW-0326">Glycosidase</keyword>
<reference evidence="9 10" key="1">
    <citation type="submission" date="2021-03" db="EMBL/GenBank/DDBJ databases">
        <title>Complete genome of Streptomyces formicae strain 1H-GS9 (DSM 100524).</title>
        <authorList>
            <person name="Atanasov K.E."/>
            <person name="Altabella T."/>
            <person name="Ferrer A."/>
        </authorList>
    </citation>
    <scope>NUCLEOTIDE SEQUENCE [LARGE SCALE GENOMIC DNA]</scope>
    <source>
        <strain evidence="9 10">1H-GS9</strain>
    </source>
</reference>
<dbReference type="GO" id="GO:0016787">
    <property type="term" value="F:hydrolase activity"/>
    <property type="evidence" value="ECO:0007669"/>
    <property type="project" value="UniProtKB-KW"/>
</dbReference>
<accession>A0ABY3WPC2</accession>
<dbReference type="InterPro" id="IPR006311">
    <property type="entry name" value="TAT_signal"/>
</dbReference>
<dbReference type="PROSITE" id="PS51318">
    <property type="entry name" value="TAT"/>
    <property type="match status" value="1"/>
</dbReference>
<gene>
    <name evidence="9" type="ORF">J4032_19085</name>
</gene>
<evidence type="ECO:0000256" key="5">
    <source>
        <dbReference type="ARBA" id="ARBA00023277"/>
    </source>
</evidence>
<evidence type="ECO:0000256" key="4">
    <source>
        <dbReference type="ARBA" id="ARBA00022801"/>
    </source>
</evidence>
<evidence type="ECO:0000313" key="9">
    <source>
        <dbReference type="EMBL" id="UNM13314.1"/>
    </source>
</evidence>
<dbReference type="RefSeq" id="WP_242332095.1">
    <property type="nucleotide sequence ID" value="NZ_CP071872.1"/>
</dbReference>
<keyword evidence="5" id="KW-0119">Carbohydrate metabolism</keyword>
<dbReference type="Pfam" id="PF07335">
    <property type="entry name" value="Glyco_hydro_75"/>
    <property type="match status" value="1"/>
</dbReference>
<dbReference type="EMBL" id="CP071872">
    <property type="protein sequence ID" value="UNM13314.1"/>
    <property type="molecule type" value="Genomic_DNA"/>
</dbReference>
<keyword evidence="3 8" id="KW-0732">Signal</keyword>
<keyword evidence="10" id="KW-1185">Reference proteome</keyword>
<keyword evidence="2" id="KW-0964">Secreted</keyword>
<evidence type="ECO:0000256" key="7">
    <source>
        <dbReference type="ARBA" id="ARBA00023326"/>
    </source>
</evidence>
<evidence type="ECO:0000256" key="3">
    <source>
        <dbReference type="ARBA" id="ARBA00022729"/>
    </source>
</evidence>
<sequence length="231" mass="24250">MSSRTKAVAAAGATLLTAAVLPAALLPAPAATARSAAEGSVSARALLDALGSCDRISDGRYRIDEDEDEDVPVCGTRDVVYWKADMDIDCDGWPTDECNSDTDPYFQDETAYVDADGDPLSSEYVPFIVVPGAGDRWDYSDSGIRGGSVAAVVYRDRVVYAVVGDVGPSNIIGEASWSTADALGIDPDPQIGGVNSGVTYIVFRDSQVSPIHSHRAAVTLGNRLAREFVGG</sequence>
<dbReference type="Proteomes" id="UP000828924">
    <property type="component" value="Chromosome"/>
</dbReference>
<evidence type="ECO:0000256" key="1">
    <source>
        <dbReference type="ARBA" id="ARBA00004613"/>
    </source>
</evidence>
<evidence type="ECO:0000256" key="6">
    <source>
        <dbReference type="ARBA" id="ARBA00023295"/>
    </source>
</evidence>
<evidence type="ECO:0000256" key="2">
    <source>
        <dbReference type="ARBA" id="ARBA00022525"/>
    </source>
</evidence>
<name>A0ABY3WPC2_9ACTN</name>